<reference evidence="3" key="1">
    <citation type="journal article" date="2019" name="Int. J. Syst. Evol. Microbiol.">
        <title>The Global Catalogue of Microorganisms (GCM) 10K type strain sequencing project: providing services to taxonomists for standard genome sequencing and annotation.</title>
        <authorList>
            <consortium name="The Broad Institute Genomics Platform"/>
            <consortium name="The Broad Institute Genome Sequencing Center for Infectious Disease"/>
            <person name="Wu L."/>
            <person name="Ma J."/>
        </authorList>
    </citation>
    <scope>NUCLEOTIDE SEQUENCE [LARGE SCALE GENOMIC DNA]</scope>
    <source>
        <strain evidence="3">JCM 17666</strain>
    </source>
</reference>
<organism evidence="2 3">
    <name type="scientific">Pigmentiphaga soli</name>
    <dbReference type="NCBI Taxonomy" id="1007095"/>
    <lineage>
        <taxon>Bacteria</taxon>
        <taxon>Pseudomonadati</taxon>
        <taxon>Pseudomonadota</taxon>
        <taxon>Betaproteobacteria</taxon>
        <taxon>Burkholderiales</taxon>
        <taxon>Alcaligenaceae</taxon>
        <taxon>Pigmentiphaga</taxon>
    </lineage>
</organism>
<keyword evidence="1" id="KW-0472">Membrane</keyword>
<evidence type="ECO:0000256" key="1">
    <source>
        <dbReference type="SAM" id="Phobius"/>
    </source>
</evidence>
<keyword evidence="1" id="KW-1133">Transmembrane helix</keyword>
<dbReference type="RefSeq" id="WP_345245310.1">
    <property type="nucleotide sequence ID" value="NZ_BAABFO010000001.1"/>
</dbReference>
<proteinExistence type="predicted"/>
<evidence type="ECO:0008006" key="4">
    <source>
        <dbReference type="Google" id="ProtNLM"/>
    </source>
</evidence>
<dbReference type="Proteomes" id="UP001501671">
    <property type="component" value="Unassembled WGS sequence"/>
</dbReference>
<name>A0ABP8GD83_9BURK</name>
<dbReference type="EMBL" id="BAABFO010000001">
    <property type="protein sequence ID" value="GAA4321915.1"/>
    <property type="molecule type" value="Genomic_DNA"/>
</dbReference>
<dbReference type="SUPFAM" id="SSF47413">
    <property type="entry name" value="lambda repressor-like DNA-binding domains"/>
    <property type="match status" value="1"/>
</dbReference>
<dbReference type="InterPro" id="IPR010982">
    <property type="entry name" value="Lambda_DNA-bd_dom_sf"/>
</dbReference>
<keyword evidence="1" id="KW-0812">Transmembrane</keyword>
<dbReference type="Gene3D" id="1.10.260.40">
    <property type="entry name" value="lambda repressor-like DNA-binding domains"/>
    <property type="match status" value="1"/>
</dbReference>
<keyword evidence="3" id="KW-1185">Reference proteome</keyword>
<comment type="caution">
    <text evidence="2">The sequence shown here is derived from an EMBL/GenBank/DDBJ whole genome shotgun (WGS) entry which is preliminary data.</text>
</comment>
<sequence length="84" mass="9079">MEQEHPIDRAAGIVGSAVALATILGVSKAALSQWKLPGRKVPAEHCPAIERATARAVQCEELRPDIDWAYLRLHVAPTAEQEVA</sequence>
<dbReference type="InterPro" id="IPR031856">
    <property type="entry name" value="YdaS_toxin-like"/>
</dbReference>
<gene>
    <name evidence="2" type="ORF">GCM10023144_01490</name>
</gene>
<protein>
    <recommendedName>
        <fullName evidence="4">Cro/Cl family transcriptional regulator</fullName>
    </recommendedName>
</protein>
<accession>A0ABP8GD83</accession>
<evidence type="ECO:0000313" key="3">
    <source>
        <dbReference type="Proteomes" id="UP001501671"/>
    </source>
</evidence>
<dbReference type="Pfam" id="PF15943">
    <property type="entry name" value="YdaS_toxin"/>
    <property type="match status" value="1"/>
</dbReference>
<evidence type="ECO:0000313" key="2">
    <source>
        <dbReference type="EMBL" id="GAA4321915.1"/>
    </source>
</evidence>
<feature type="transmembrane region" description="Helical" evidence="1">
    <location>
        <begin position="12"/>
        <end position="31"/>
    </location>
</feature>